<dbReference type="PROSITE" id="PS00028">
    <property type="entry name" value="ZINC_FINGER_C2H2_1"/>
    <property type="match status" value="1"/>
</dbReference>
<feature type="domain" description="C2H2-type" evidence="7">
    <location>
        <begin position="167"/>
        <end position="197"/>
    </location>
</feature>
<keyword evidence="4" id="KW-0862">Zinc</keyword>
<dbReference type="FunFam" id="3.30.160.60:FF:000072">
    <property type="entry name" value="zinc finger protein 143 isoform X1"/>
    <property type="match status" value="1"/>
</dbReference>
<feature type="compositionally biased region" description="Low complexity" evidence="6">
    <location>
        <begin position="42"/>
        <end position="54"/>
    </location>
</feature>
<evidence type="ECO:0000256" key="6">
    <source>
        <dbReference type="SAM" id="MobiDB-lite"/>
    </source>
</evidence>
<dbReference type="SMART" id="SM00355">
    <property type="entry name" value="ZnF_C2H2"/>
    <property type="match status" value="1"/>
</dbReference>
<protein>
    <recommendedName>
        <fullName evidence="7">C2H2-type domain-containing protein</fullName>
    </recommendedName>
</protein>
<keyword evidence="9" id="KW-1185">Reference proteome</keyword>
<dbReference type="AlphaFoldDB" id="A0A9P6X437"/>
<dbReference type="Pfam" id="PF00096">
    <property type="entry name" value="zf-C2H2"/>
    <property type="match status" value="1"/>
</dbReference>
<dbReference type="EMBL" id="JAANQT010001518">
    <property type="protein sequence ID" value="KAG1304854.1"/>
    <property type="molecule type" value="Genomic_DNA"/>
</dbReference>
<reference evidence="8" key="1">
    <citation type="journal article" date="2020" name="Microb. Genom.">
        <title>Genetic diversity of clinical and environmental Mucorales isolates obtained from an investigation of mucormycosis cases among solid organ transplant recipients.</title>
        <authorList>
            <person name="Nguyen M.H."/>
            <person name="Kaul D."/>
            <person name="Muto C."/>
            <person name="Cheng S.J."/>
            <person name="Richter R.A."/>
            <person name="Bruno V.M."/>
            <person name="Liu G."/>
            <person name="Beyhan S."/>
            <person name="Sundermann A.J."/>
            <person name="Mounaud S."/>
            <person name="Pasculle A.W."/>
            <person name="Nierman W.C."/>
            <person name="Driscoll E."/>
            <person name="Cumbie R."/>
            <person name="Clancy C.J."/>
            <person name="Dupont C.L."/>
        </authorList>
    </citation>
    <scope>NUCLEOTIDE SEQUENCE</scope>
    <source>
        <strain evidence="8">GL11</strain>
    </source>
</reference>
<keyword evidence="2" id="KW-0677">Repeat</keyword>
<dbReference type="PROSITE" id="PS50157">
    <property type="entry name" value="ZINC_FINGER_C2H2_2"/>
    <property type="match status" value="1"/>
</dbReference>
<name>A0A9P6X437_RHIOR</name>
<sequence>MSIQSGFQDDQNNSILKFMNPNMKEQRRFSYTSMLSDPCYLPVSGTSSPSEHSTPSPPQPMIHSTIAPFIDPIYVDINQQKNILNGQSLLMNFQQQPHPYYDLENPTNNSQNDNSNNHLIFNNNNNNRYSPVSPPLTLKEDYSLEKKSVRSRGRRVSNIPGPGTRMFICKAEGCGKVFKRSEHLKRHIRSIHTLEKRN</sequence>
<evidence type="ECO:0000313" key="8">
    <source>
        <dbReference type="EMBL" id="KAG1304854.1"/>
    </source>
</evidence>
<feature type="region of interest" description="Disordered" evidence="6">
    <location>
        <begin position="98"/>
        <end position="134"/>
    </location>
</feature>
<evidence type="ECO:0000256" key="3">
    <source>
        <dbReference type="ARBA" id="ARBA00022771"/>
    </source>
</evidence>
<dbReference type="GO" id="GO:0000978">
    <property type="term" value="F:RNA polymerase II cis-regulatory region sequence-specific DNA binding"/>
    <property type="evidence" value="ECO:0007669"/>
    <property type="project" value="UniProtKB-ARBA"/>
</dbReference>
<feature type="region of interest" description="Disordered" evidence="6">
    <location>
        <begin position="42"/>
        <end position="63"/>
    </location>
</feature>
<comment type="caution">
    <text evidence="8">The sequence shown here is derived from an EMBL/GenBank/DDBJ whole genome shotgun (WGS) entry which is preliminary data.</text>
</comment>
<evidence type="ECO:0000256" key="4">
    <source>
        <dbReference type="ARBA" id="ARBA00022833"/>
    </source>
</evidence>
<gene>
    <name evidence="8" type="ORF">G6F64_008851</name>
</gene>
<feature type="compositionally biased region" description="Low complexity" evidence="6">
    <location>
        <begin position="105"/>
        <end position="127"/>
    </location>
</feature>
<dbReference type="OrthoDB" id="6365676at2759"/>
<keyword evidence="3 5" id="KW-0863">Zinc-finger</keyword>
<dbReference type="InterPro" id="IPR013087">
    <property type="entry name" value="Znf_C2H2_type"/>
</dbReference>
<keyword evidence="1" id="KW-0479">Metal-binding</keyword>
<dbReference type="SUPFAM" id="SSF57667">
    <property type="entry name" value="beta-beta-alpha zinc fingers"/>
    <property type="match status" value="1"/>
</dbReference>
<evidence type="ECO:0000259" key="7">
    <source>
        <dbReference type="PROSITE" id="PS50157"/>
    </source>
</evidence>
<evidence type="ECO:0000256" key="1">
    <source>
        <dbReference type="ARBA" id="ARBA00022723"/>
    </source>
</evidence>
<dbReference type="GO" id="GO:0000981">
    <property type="term" value="F:DNA-binding transcription factor activity, RNA polymerase II-specific"/>
    <property type="evidence" value="ECO:0007669"/>
    <property type="project" value="UniProtKB-ARBA"/>
</dbReference>
<dbReference type="GO" id="GO:0008270">
    <property type="term" value="F:zinc ion binding"/>
    <property type="evidence" value="ECO:0007669"/>
    <property type="project" value="UniProtKB-KW"/>
</dbReference>
<dbReference type="InterPro" id="IPR036236">
    <property type="entry name" value="Znf_C2H2_sf"/>
</dbReference>
<accession>A0A9P6X437</accession>
<proteinExistence type="predicted"/>
<dbReference type="Gene3D" id="3.30.160.60">
    <property type="entry name" value="Classic Zinc Finger"/>
    <property type="match status" value="1"/>
</dbReference>
<evidence type="ECO:0000256" key="5">
    <source>
        <dbReference type="PROSITE-ProRule" id="PRU00042"/>
    </source>
</evidence>
<evidence type="ECO:0000256" key="2">
    <source>
        <dbReference type="ARBA" id="ARBA00022737"/>
    </source>
</evidence>
<dbReference type="Proteomes" id="UP000716291">
    <property type="component" value="Unassembled WGS sequence"/>
</dbReference>
<organism evidence="8 9">
    <name type="scientific">Rhizopus oryzae</name>
    <name type="common">Mucormycosis agent</name>
    <name type="synonym">Rhizopus arrhizus var. delemar</name>
    <dbReference type="NCBI Taxonomy" id="64495"/>
    <lineage>
        <taxon>Eukaryota</taxon>
        <taxon>Fungi</taxon>
        <taxon>Fungi incertae sedis</taxon>
        <taxon>Mucoromycota</taxon>
        <taxon>Mucoromycotina</taxon>
        <taxon>Mucoromycetes</taxon>
        <taxon>Mucorales</taxon>
        <taxon>Mucorineae</taxon>
        <taxon>Rhizopodaceae</taxon>
        <taxon>Rhizopus</taxon>
    </lineage>
</organism>
<evidence type="ECO:0000313" key="9">
    <source>
        <dbReference type="Proteomes" id="UP000716291"/>
    </source>
</evidence>